<dbReference type="Proteomes" id="UP001056120">
    <property type="component" value="Linkage Group LG10"/>
</dbReference>
<protein>
    <submittedName>
        <fullName evidence="1">Uncharacterized protein</fullName>
    </submittedName>
</protein>
<reference evidence="2" key="1">
    <citation type="journal article" date="2022" name="Mol. Ecol. Resour.">
        <title>The genomes of chicory, endive, great burdock and yacon provide insights into Asteraceae palaeo-polyploidization history and plant inulin production.</title>
        <authorList>
            <person name="Fan W."/>
            <person name="Wang S."/>
            <person name="Wang H."/>
            <person name="Wang A."/>
            <person name="Jiang F."/>
            <person name="Liu H."/>
            <person name="Zhao H."/>
            <person name="Xu D."/>
            <person name="Zhang Y."/>
        </authorList>
    </citation>
    <scope>NUCLEOTIDE SEQUENCE [LARGE SCALE GENOMIC DNA]</scope>
    <source>
        <strain evidence="2">cv. Yunnan</strain>
    </source>
</reference>
<sequence length="349" mass="39462">MALGIRFCSLFWFVVLIGVSLIFLLHGCSLLLLMERADDSDGDDCPKPNNLADKIKKIDVPIKEDLSKPDKCEFNLESDLNSFAADNVFKSSGSGLFKARTSSFVEKLKGDQISSKANKGKEKEMVDDDGFTIVGNKKKASKKAVVIKEKPRSLFVKQGNLHSRVKSLRADLDLVQKDMDLNLADVSIRNAAANAVVDHFRKFLGQKGMSSRLLTHDLFSNVIDSQVAENMIRDVSNDEIWCSLRSKGGMSHIQGKWDDIATWLIPRATSKSARVVIAKLQLAAIAYYIWQERNARFFKNQLRPPEKVEKLIVNMIRLKLHSLKFKMNDRVRRILDDWKIASVDVMMDD</sequence>
<evidence type="ECO:0000313" key="1">
    <source>
        <dbReference type="EMBL" id="KAI3802138.1"/>
    </source>
</evidence>
<proteinExistence type="predicted"/>
<keyword evidence="2" id="KW-1185">Reference proteome</keyword>
<accession>A0ACB9I350</accession>
<reference evidence="1 2" key="2">
    <citation type="journal article" date="2022" name="Mol. Ecol. Resour.">
        <title>The genomes of chicory, endive, great burdock and yacon provide insights into Asteraceae paleo-polyploidization history and plant inulin production.</title>
        <authorList>
            <person name="Fan W."/>
            <person name="Wang S."/>
            <person name="Wang H."/>
            <person name="Wang A."/>
            <person name="Jiang F."/>
            <person name="Liu H."/>
            <person name="Zhao H."/>
            <person name="Xu D."/>
            <person name="Zhang Y."/>
        </authorList>
    </citation>
    <scope>NUCLEOTIDE SEQUENCE [LARGE SCALE GENOMIC DNA]</scope>
    <source>
        <strain evidence="2">cv. Yunnan</strain>
        <tissue evidence="1">Leaves</tissue>
    </source>
</reference>
<comment type="caution">
    <text evidence="1">The sequence shown here is derived from an EMBL/GenBank/DDBJ whole genome shotgun (WGS) entry which is preliminary data.</text>
</comment>
<gene>
    <name evidence="1" type="ORF">L1987_30265</name>
</gene>
<organism evidence="1 2">
    <name type="scientific">Smallanthus sonchifolius</name>
    <dbReference type="NCBI Taxonomy" id="185202"/>
    <lineage>
        <taxon>Eukaryota</taxon>
        <taxon>Viridiplantae</taxon>
        <taxon>Streptophyta</taxon>
        <taxon>Embryophyta</taxon>
        <taxon>Tracheophyta</taxon>
        <taxon>Spermatophyta</taxon>
        <taxon>Magnoliopsida</taxon>
        <taxon>eudicotyledons</taxon>
        <taxon>Gunneridae</taxon>
        <taxon>Pentapetalae</taxon>
        <taxon>asterids</taxon>
        <taxon>campanulids</taxon>
        <taxon>Asterales</taxon>
        <taxon>Asteraceae</taxon>
        <taxon>Asteroideae</taxon>
        <taxon>Heliantheae alliance</taxon>
        <taxon>Millerieae</taxon>
        <taxon>Smallanthus</taxon>
    </lineage>
</organism>
<name>A0ACB9I350_9ASTR</name>
<evidence type="ECO:0000313" key="2">
    <source>
        <dbReference type="Proteomes" id="UP001056120"/>
    </source>
</evidence>
<dbReference type="EMBL" id="CM042027">
    <property type="protein sequence ID" value="KAI3802138.1"/>
    <property type="molecule type" value="Genomic_DNA"/>
</dbReference>